<dbReference type="InterPro" id="IPR040536">
    <property type="entry name" value="ASPCH"/>
</dbReference>
<dbReference type="Proteomes" id="UP000029224">
    <property type="component" value="Unassembled WGS sequence"/>
</dbReference>
<proteinExistence type="predicted"/>
<protein>
    <recommendedName>
        <fullName evidence="1">ASP external chaperone domain-containing protein</fullName>
    </recommendedName>
</protein>
<name>A0A090T779_9VIBR</name>
<keyword evidence="3" id="KW-1185">Reference proteome</keyword>
<comment type="caution">
    <text evidence="2">The sequence shown here is derived from an EMBL/GenBank/DDBJ whole genome shotgun (WGS) entry which is preliminary data.</text>
</comment>
<sequence length="68" mass="7372">MFITVDNAKDAKAVASELKLDVVFAQGESAVLRASQGQDLLAISDYLNADSRVRASKIELNSGKYLQQ</sequence>
<evidence type="ECO:0000259" key="1">
    <source>
        <dbReference type="Pfam" id="PF18492"/>
    </source>
</evidence>
<dbReference type="AlphaFoldDB" id="A0A090T779"/>
<dbReference type="EMBL" id="BBMT01000005">
    <property type="protein sequence ID" value="GAL34599.1"/>
    <property type="molecule type" value="Genomic_DNA"/>
</dbReference>
<evidence type="ECO:0000313" key="2">
    <source>
        <dbReference type="EMBL" id="GAL34599.1"/>
    </source>
</evidence>
<gene>
    <name evidence="2" type="ORF">JCM19240_4149</name>
</gene>
<dbReference type="Pfam" id="PF18492">
    <property type="entry name" value="ORF_2_N"/>
    <property type="match status" value="1"/>
</dbReference>
<feature type="domain" description="ASP external chaperone" evidence="1">
    <location>
        <begin position="2"/>
        <end position="64"/>
    </location>
</feature>
<reference evidence="2 3" key="2">
    <citation type="submission" date="2014-09" db="EMBL/GenBank/DDBJ databases">
        <authorList>
            <consortium name="NBRP consortium"/>
            <person name="Sawabe T."/>
            <person name="Meirelles P."/>
            <person name="Nakanishi M."/>
            <person name="Sayaka M."/>
            <person name="Hattori M."/>
            <person name="Ohkuma M."/>
        </authorList>
    </citation>
    <scope>NUCLEOTIDE SEQUENCE [LARGE SCALE GENOMIC DNA]</scope>
    <source>
        <strain evidence="2 3">JCM 19240</strain>
    </source>
</reference>
<evidence type="ECO:0000313" key="3">
    <source>
        <dbReference type="Proteomes" id="UP000029224"/>
    </source>
</evidence>
<reference evidence="2 3" key="1">
    <citation type="submission" date="2014-09" db="EMBL/GenBank/DDBJ databases">
        <title>Vibrio maritimus JCM 19240. (C210) whole genome shotgun sequence.</title>
        <authorList>
            <person name="Sawabe T."/>
            <person name="Meirelles P."/>
            <person name="Nakanishi M."/>
            <person name="Sayaka M."/>
            <person name="Hattori M."/>
            <person name="Ohkuma M."/>
        </authorList>
    </citation>
    <scope>NUCLEOTIDE SEQUENCE [LARGE SCALE GENOMIC DNA]</scope>
    <source>
        <strain evidence="2 3">JCM 19240</strain>
    </source>
</reference>
<organism evidence="2 3">
    <name type="scientific">Vibrio maritimus</name>
    <dbReference type="NCBI Taxonomy" id="990268"/>
    <lineage>
        <taxon>Bacteria</taxon>
        <taxon>Pseudomonadati</taxon>
        <taxon>Pseudomonadota</taxon>
        <taxon>Gammaproteobacteria</taxon>
        <taxon>Vibrionales</taxon>
        <taxon>Vibrionaceae</taxon>
        <taxon>Vibrio</taxon>
    </lineage>
</organism>
<accession>A0A090T779</accession>